<evidence type="ECO:0000256" key="1">
    <source>
        <dbReference type="SAM" id="MobiDB-lite"/>
    </source>
</evidence>
<comment type="caution">
    <text evidence="2">The sequence shown here is derived from an EMBL/GenBank/DDBJ whole genome shotgun (WGS) entry which is preliminary data.</text>
</comment>
<gene>
    <name evidence="2" type="ORF">BT67DRAFT_266875</name>
</gene>
<keyword evidence="3" id="KW-1185">Reference proteome</keyword>
<feature type="region of interest" description="Disordered" evidence="1">
    <location>
        <begin position="267"/>
        <end position="295"/>
    </location>
</feature>
<dbReference type="PANTHER" id="PTHR42085:SF2">
    <property type="entry name" value="F-BOX DOMAIN-CONTAINING PROTEIN"/>
    <property type="match status" value="1"/>
</dbReference>
<evidence type="ECO:0000313" key="2">
    <source>
        <dbReference type="EMBL" id="KAK4129867.1"/>
    </source>
</evidence>
<sequence>MRDTRAYRRLRALFRRKRAEPASHQSVIVHDSPSATPDSSSSSTPRKTTEAELESSADSQAASAFFAKLPLEVRRIIYRHVWATYLQQRRVSRASPGSDMGLHIYTDCSVRGRLAHTGCRAHPGAPAQEDAWVTAPWPFDGDGDAAGMEPPRWFWIAWVMRLNWGRHWKCQHAIQQRWDPATGTARPSGKAPFLPVWLACKKMHVEAQTSFYNAVTLIFTSSLDAHAFFHRAPPLFLGHLRALELGFTNPNDHLYLARVFPAIPVGDTDADTDTDDGPDRAAAAPAPGGSNGDLATGAARHRAMFGPALWAEMARAVRARCPGLRGLDVMLGGAIDQGAVLAGFGGVGGGDGEMGGGRGGVASGELGTTEDGPWVLNGRLAVTFKMPAREGYVQERGRMVRTAVDE</sequence>
<protein>
    <submittedName>
        <fullName evidence="2">Uncharacterized protein</fullName>
    </submittedName>
</protein>
<dbReference type="Proteomes" id="UP001304895">
    <property type="component" value="Unassembled WGS sequence"/>
</dbReference>
<name>A0AAN6UBB0_9PEZI</name>
<feature type="compositionally biased region" description="Low complexity" evidence="1">
    <location>
        <begin position="31"/>
        <end position="45"/>
    </location>
</feature>
<reference evidence="2" key="1">
    <citation type="journal article" date="2023" name="Mol. Phylogenet. Evol.">
        <title>Genome-scale phylogeny and comparative genomics of the fungal order Sordariales.</title>
        <authorList>
            <person name="Hensen N."/>
            <person name="Bonometti L."/>
            <person name="Westerberg I."/>
            <person name="Brannstrom I.O."/>
            <person name="Guillou S."/>
            <person name="Cros-Aarteil S."/>
            <person name="Calhoun S."/>
            <person name="Haridas S."/>
            <person name="Kuo A."/>
            <person name="Mondo S."/>
            <person name="Pangilinan J."/>
            <person name="Riley R."/>
            <person name="LaButti K."/>
            <person name="Andreopoulos B."/>
            <person name="Lipzen A."/>
            <person name="Chen C."/>
            <person name="Yan M."/>
            <person name="Daum C."/>
            <person name="Ng V."/>
            <person name="Clum A."/>
            <person name="Steindorff A."/>
            <person name="Ohm R.A."/>
            <person name="Martin F."/>
            <person name="Silar P."/>
            <person name="Natvig D.O."/>
            <person name="Lalanne C."/>
            <person name="Gautier V."/>
            <person name="Ament-Velasquez S.L."/>
            <person name="Kruys A."/>
            <person name="Hutchinson M.I."/>
            <person name="Powell A.J."/>
            <person name="Barry K."/>
            <person name="Miller A.N."/>
            <person name="Grigoriev I.V."/>
            <person name="Debuchy R."/>
            <person name="Gladieux P."/>
            <person name="Hiltunen Thoren M."/>
            <person name="Johannesson H."/>
        </authorList>
    </citation>
    <scope>NUCLEOTIDE SEQUENCE</scope>
    <source>
        <strain evidence="2">CBS 123565</strain>
    </source>
</reference>
<organism evidence="2 3">
    <name type="scientific">Trichocladium antarcticum</name>
    <dbReference type="NCBI Taxonomy" id="1450529"/>
    <lineage>
        <taxon>Eukaryota</taxon>
        <taxon>Fungi</taxon>
        <taxon>Dikarya</taxon>
        <taxon>Ascomycota</taxon>
        <taxon>Pezizomycotina</taxon>
        <taxon>Sordariomycetes</taxon>
        <taxon>Sordariomycetidae</taxon>
        <taxon>Sordariales</taxon>
        <taxon>Chaetomiaceae</taxon>
        <taxon>Trichocladium</taxon>
    </lineage>
</organism>
<dbReference type="AlphaFoldDB" id="A0AAN6UBB0"/>
<feature type="region of interest" description="Disordered" evidence="1">
    <location>
        <begin position="17"/>
        <end position="55"/>
    </location>
</feature>
<accession>A0AAN6UBB0</accession>
<proteinExistence type="predicted"/>
<dbReference type="PANTHER" id="PTHR42085">
    <property type="entry name" value="F-BOX DOMAIN-CONTAINING PROTEIN"/>
    <property type="match status" value="1"/>
</dbReference>
<dbReference type="InterPro" id="IPR038883">
    <property type="entry name" value="AN11006-like"/>
</dbReference>
<evidence type="ECO:0000313" key="3">
    <source>
        <dbReference type="Proteomes" id="UP001304895"/>
    </source>
</evidence>
<reference evidence="2" key="2">
    <citation type="submission" date="2023-05" db="EMBL/GenBank/DDBJ databases">
        <authorList>
            <consortium name="Lawrence Berkeley National Laboratory"/>
            <person name="Steindorff A."/>
            <person name="Hensen N."/>
            <person name="Bonometti L."/>
            <person name="Westerberg I."/>
            <person name="Brannstrom I.O."/>
            <person name="Guillou S."/>
            <person name="Cros-Aarteil S."/>
            <person name="Calhoun S."/>
            <person name="Haridas S."/>
            <person name="Kuo A."/>
            <person name="Mondo S."/>
            <person name="Pangilinan J."/>
            <person name="Riley R."/>
            <person name="Labutti K."/>
            <person name="Andreopoulos B."/>
            <person name="Lipzen A."/>
            <person name="Chen C."/>
            <person name="Yanf M."/>
            <person name="Daum C."/>
            <person name="Ng V."/>
            <person name="Clum A."/>
            <person name="Ohm R."/>
            <person name="Martin F."/>
            <person name="Silar P."/>
            <person name="Natvig D."/>
            <person name="Lalanne C."/>
            <person name="Gautier V."/>
            <person name="Ament-Velasquez S.L."/>
            <person name="Kruys A."/>
            <person name="Hutchinson M.I."/>
            <person name="Powell A.J."/>
            <person name="Barry K."/>
            <person name="Miller A.N."/>
            <person name="Grigoriev I.V."/>
            <person name="Debuchy R."/>
            <person name="Gladieux P."/>
            <person name="Thoren M.H."/>
            <person name="Johannesson H."/>
        </authorList>
    </citation>
    <scope>NUCLEOTIDE SEQUENCE</scope>
    <source>
        <strain evidence="2">CBS 123565</strain>
    </source>
</reference>
<dbReference type="EMBL" id="MU853452">
    <property type="protein sequence ID" value="KAK4129867.1"/>
    <property type="molecule type" value="Genomic_DNA"/>
</dbReference>